<dbReference type="InterPro" id="IPR016181">
    <property type="entry name" value="Acyl_CoA_acyltransferase"/>
</dbReference>
<comment type="caution">
    <text evidence="2">The sequence shown here is derived from an EMBL/GenBank/DDBJ whole genome shotgun (WGS) entry which is preliminary data.</text>
</comment>
<organism evidence="2 3">
    <name type="scientific">Phytohabitans maris</name>
    <dbReference type="NCBI Taxonomy" id="3071409"/>
    <lineage>
        <taxon>Bacteria</taxon>
        <taxon>Bacillati</taxon>
        <taxon>Actinomycetota</taxon>
        <taxon>Actinomycetes</taxon>
        <taxon>Micromonosporales</taxon>
        <taxon>Micromonosporaceae</taxon>
    </lineage>
</organism>
<dbReference type="PROSITE" id="PS51186">
    <property type="entry name" value="GNAT"/>
    <property type="match status" value="2"/>
</dbReference>
<keyword evidence="3" id="KW-1185">Reference proteome</keyword>
<evidence type="ECO:0000313" key="2">
    <source>
        <dbReference type="EMBL" id="MDQ7907777.1"/>
    </source>
</evidence>
<sequence>MGAQANSQPEINDQGLVLRPWRAADAEAVHRACQDPAIQRWTRVPSPYRPEHARDFVTGHSAAAWREGTGAPFAVVDPDTGDLLASCGLVTIDRVLSTAEVGYWTAPWARGQGVATRATRAVSRWAFESLRLRRMVWQAEIGNHASRLVALRAGFRVEGYLRLADDGSEGWAGTLLPGDPMDPVLDATVVRRARVFTHPQPVLAAKGGLRLRPPEVRDFDAMTEACRDPESVRWTTVPDPYERAHAEDFALRITPTKWARGDGVVYAIAGPDGAWAGSIDLTISADDPFVGEVGFLAAPWVRGRGYTTAALTALCDWGFRSLGLARIVWRAHVGNVASRRVAEKAGFAVEGTQRGALAHRGQRKDAWVGGLVP</sequence>
<reference evidence="2 3" key="1">
    <citation type="submission" date="2023-08" db="EMBL/GenBank/DDBJ databases">
        <title>Phytohabitans sansha sp. nov., isolated from marine sediment.</title>
        <authorList>
            <person name="Zhao Y."/>
            <person name="Yi K."/>
        </authorList>
    </citation>
    <scope>NUCLEOTIDE SEQUENCE [LARGE SCALE GENOMIC DNA]</scope>
    <source>
        <strain evidence="2 3">ZYX-F-186</strain>
    </source>
</reference>
<gene>
    <name evidence="2" type="ORF">RB614_24960</name>
</gene>
<name>A0ABU0ZPC3_9ACTN</name>
<evidence type="ECO:0000313" key="3">
    <source>
        <dbReference type="Proteomes" id="UP001230908"/>
    </source>
</evidence>
<proteinExistence type="predicted"/>
<dbReference type="RefSeq" id="WP_308715041.1">
    <property type="nucleotide sequence ID" value="NZ_JAVHUY010000024.1"/>
</dbReference>
<feature type="domain" description="N-acetyltransferase" evidence="1">
    <location>
        <begin position="16"/>
        <end position="182"/>
    </location>
</feature>
<protein>
    <submittedName>
        <fullName evidence="2">GNAT family N-acetyltransferase</fullName>
    </submittedName>
</protein>
<dbReference type="PANTHER" id="PTHR43441">
    <property type="entry name" value="RIBOSOMAL-PROTEIN-SERINE ACETYLTRANSFERASE"/>
    <property type="match status" value="1"/>
</dbReference>
<dbReference type="PANTHER" id="PTHR43441:SF10">
    <property type="entry name" value="ACETYLTRANSFERASE"/>
    <property type="match status" value="1"/>
</dbReference>
<accession>A0ABU0ZPC3</accession>
<dbReference type="SUPFAM" id="SSF55729">
    <property type="entry name" value="Acyl-CoA N-acyltransferases (Nat)"/>
    <property type="match status" value="2"/>
</dbReference>
<evidence type="ECO:0000259" key="1">
    <source>
        <dbReference type="PROSITE" id="PS51186"/>
    </source>
</evidence>
<dbReference type="Proteomes" id="UP001230908">
    <property type="component" value="Unassembled WGS sequence"/>
</dbReference>
<dbReference type="EMBL" id="JAVHUY010000024">
    <property type="protein sequence ID" value="MDQ7907777.1"/>
    <property type="molecule type" value="Genomic_DNA"/>
</dbReference>
<dbReference type="InterPro" id="IPR000182">
    <property type="entry name" value="GNAT_dom"/>
</dbReference>
<feature type="domain" description="N-acetyltransferase" evidence="1">
    <location>
        <begin position="209"/>
        <end position="369"/>
    </location>
</feature>
<dbReference type="Gene3D" id="3.40.630.30">
    <property type="match status" value="2"/>
</dbReference>
<dbReference type="Pfam" id="PF13302">
    <property type="entry name" value="Acetyltransf_3"/>
    <property type="match status" value="2"/>
</dbReference>
<dbReference type="InterPro" id="IPR051908">
    <property type="entry name" value="Ribosomal_N-acetyltransferase"/>
</dbReference>